<comment type="caution">
    <text evidence="2">The sequence shown here is derived from an EMBL/GenBank/DDBJ whole genome shotgun (WGS) entry which is preliminary data.</text>
</comment>
<dbReference type="AlphaFoldDB" id="A0A6N4Q9C3"/>
<dbReference type="EMBL" id="RQFF01000037">
    <property type="protein sequence ID" value="TGK67052.1"/>
    <property type="molecule type" value="Genomic_DNA"/>
</dbReference>
<dbReference type="OrthoDB" id="9993599at2"/>
<reference evidence="2" key="1">
    <citation type="journal article" date="2019" name="PLoS Negl. Trop. Dis.">
        <title>Revisiting the worldwide diversity of Leptospira species in the environment.</title>
        <authorList>
            <person name="Vincent A.T."/>
            <person name="Schiettekatte O."/>
            <person name="Bourhy P."/>
            <person name="Veyrier F.J."/>
            <person name="Picardeau M."/>
        </authorList>
    </citation>
    <scope>NUCLEOTIDE SEQUENCE [LARGE SCALE GENOMIC DNA]</scope>
    <source>
        <strain evidence="2">201800293</strain>
    </source>
</reference>
<dbReference type="Proteomes" id="UP000297239">
    <property type="component" value="Unassembled WGS sequence"/>
</dbReference>
<feature type="transmembrane region" description="Helical" evidence="1">
    <location>
        <begin position="12"/>
        <end position="34"/>
    </location>
</feature>
<accession>A0A6N4Q9C3</accession>
<evidence type="ECO:0000256" key="1">
    <source>
        <dbReference type="SAM" id="Phobius"/>
    </source>
</evidence>
<proteinExistence type="predicted"/>
<keyword evidence="1" id="KW-0472">Membrane</keyword>
<keyword evidence="3" id="KW-1185">Reference proteome</keyword>
<protein>
    <submittedName>
        <fullName evidence="2">Uncharacterized protein</fullName>
    </submittedName>
</protein>
<keyword evidence="1" id="KW-0812">Transmembrane</keyword>
<organism evidence="2 3">
    <name type="scientific">Leptospira kanakyensis</name>
    <dbReference type="NCBI Taxonomy" id="2484968"/>
    <lineage>
        <taxon>Bacteria</taxon>
        <taxon>Pseudomonadati</taxon>
        <taxon>Spirochaetota</taxon>
        <taxon>Spirochaetia</taxon>
        <taxon>Leptospirales</taxon>
        <taxon>Leptospiraceae</taxon>
        <taxon>Leptospira</taxon>
    </lineage>
</organism>
<name>A0A6N4Q9C3_9LEPT</name>
<dbReference type="RefSeq" id="WP_135636454.1">
    <property type="nucleotide sequence ID" value="NZ_RQFE01000031.1"/>
</dbReference>
<sequence length="235" mass="27246">MEFVQYLSVWERISIIALCFLTIWAALIAFYRLIKRAANWLQNRNIKLGKSEFLKIEKTTHTSFVSSTEKDFTLHPVFSKIEKFLRIDLKSISLDNSFRDLVVKDMASVTWIGHSEMLLKIIQETKSCTNFLQFKKVIFRILTDRVEELNKDLLAEGIPPLVIERYCQVINLFNVQLLANIEEIDKNLDRDSAVDSVFRYVSAILTTVHHQFIFLFGSINGKLKGLTYKGVTCNE</sequence>
<gene>
    <name evidence="2" type="ORF">EHQ18_18305</name>
</gene>
<evidence type="ECO:0000313" key="3">
    <source>
        <dbReference type="Proteomes" id="UP000297239"/>
    </source>
</evidence>
<keyword evidence="1" id="KW-1133">Transmembrane helix</keyword>
<evidence type="ECO:0000313" key="2">
    <source>
        <dbReference type="EMBL" id="TGK67052.1"/>
    </source>
</evidence>